<gene>
    <name evidence="12" type="ORF">ACHAWU_008460</name>
</gene>
<evidence type="ECO:0000256" key="10">
    <source>
        <dbReference type="SAM" id="MobiDB-lite"/>
    </source>
</evidence>
<feature type="compositionally biased region" description="Basic and acidic residues" evidence="10">
    <location>
        <begin position="204"/>
        <end position="217"/>
    </location>
</feature>
<feature type="compositionally biased region" description="Polar residues" evidence="10">
    <location>
        <begin position="152"/>
        <end position="165"/>
    </location>
</feature>
<evidence type="ECO:0000313" key="12">
    <source>
        <dbReference type="EMBL" id="KAL3757299.1"/>
    </source>
</evidence>
<dbReference type="InterPro" id="IPR000182">
    <property type="entry name" value="GNAT_dom"/>
</dbReference>
<dbReference type="PANTHER" id="PTHR45884">
    <property type="entry name" value="N-ACETYLTRANSFERASE ECO"/>
    <property type="match status" value="1"/>
</dbReference>
<dbReference type="SUPFAM" id="SSF55729">
    <property type="entry name" value="Acyl-CoA N-acyltransferases (Nat)"/>
    <property type="match status" value="1"/>
</dbReference>
<reference evidence="12 13" key="1">
    <citation type="submission" date="2024-10" db="EMBL/GenBank/DDBJ databases">
        <title>Updated reference genomes for cyclostephanoid diatoms.</title>
        <authorList>
            <person name="Roberts W.R."/>
            <person name="Alverson A.J."/>
        </authorList>
    </citation>
    <scope>NUCLEOTIDE SEQUENCE [LARGE SCALE GENOMIC DNA]</scope>
    <source>
        <strain evidence="12 13">AJA232-27</strain>
    </source>
</reference>
<organism evidence="12 13">
    <name type="scientific">Discostella pseudostelligera</name>
    <dbReference type="NCBI Taxonomy" id="259834"/>
    <lineage>
        <taxon>Eukaryota</taxon>
        <taxon>Sar</taxon>
        <taxon>Stramenopiles</taxon>
        <taxon>Ochrophyta</taxon>
        <taxon>Bacillariophyta</taxon>
        <taxon>Coscinodiscophyceae</taxon>
        <taxon>Thalassiosirophycidae</taxon>
        <taxon>Stephanodiscales</taxon>
        <taxon>Stephanodiscaceae</taxon>
        <taxon>Discostella</taxon>
    </lineage>
</organism>
<dbReference type="Gene3D" id="3.40.630.30">
    <property type="match status" value="1"/>
</dbReference>
<feature type="compositionally biased region" description="Polar residues" evidence="10">
    <location>
        <begin position="218"/>
        <end position="236"/>
    </location>
</feature>
<evidence type="ECO:0000256" key="8">
    <source>
        <dbReference type="ARBA" id="ARBA00023306"/>
    </source>
</evidence>
<proteinExistence type="inferred from homology"/>
<evidence type="ECO:0000256" key="3">
    <source>
        <dbReference type="ARBA" id="ARBA00022679"/>
    </source>
</evidence>
<keyword evidence="5" id="KW-0863">Zinc-finger</keyword>
<evidence type="ECO:0000313" key="13">
    <source>
        <dbReference type="Proteomes" id="UP001530293"/>
    </source>
</evidence>
<dbReference type="GO" id="GO:0016746">
    <property type="term" value="F:acyltransferase activity"/>
    <property type="evidence" value="ECO:0007669"/>
    <property type="project" value="UniProtKB-KW"/>
</dbReference>
<dbReference type="GO" id="GO:0005634">
    <property type="term" value="C:nucleus"/>
    <property type="evidence" value="ECO:0007669"/>
    <property type="project" value="UniProtKB-SubCell"/>
</dbReference>
<dbReference type="AlphaFoldDB" id="A0ABD3LZV4"/>
<dbReference type="Proteomes" id="UP001530293">
    <property type="component" value="Unassembled WGS sequence"/>
</dbReference>
<feature type="region of interest" description="Disordered" evidence="10">
    <location>
        <begin position="117"/>
        <end position="177"/>
    </location>
</feature>
<evidence type="ECO:0000256" key="7">
    <source>
        <dbReference type="ARBA" id="ARBA00023242"/>
    </source>
</evidence>
<evidence type="ECO:0000259" key="11">
    <source>
        <dbReference type="PROSITE" id="PS51186"/>
    </source>
</evidence>
<comment type="similarity">
    <text evidence="2">Belongs to the acetyltransferase family. ECO subfamily.</text>
</comment>
<dbReference type="InterPro" id="IPR028009">
    <property type="entry name" value="ESCO_Acetyltransf_dom"/>
</dbReference>
<dbReference type="GO" id="GO:0008270">
    <property type="term" value="F:zinc ion binding"/>
    <property type="evidence" value="ECO:0007669"/>
    <property type="project" value="UniProtKB-KW"/>
</dbReference>
<dbReference type="PANTHER" id="PTHR45884:SF2">
    <property type="entry name" value="N-ACETYLTRANSFERASE ECO"/>
    <property type="match status" value="1"/>
</dbReference>
<keyword evidence="3" id="KW-0808">Transferase</keyword>
<dbReference type="EMBL" id="JALLBG020000268">
    <property type="protein sequence ID" value="KAL3757299.1"/>
    <property type="molecule type" value="Genomic_DNA"/>
</dbReference>
<dbReference type="InterPro" id="IPR016181">
    <property type="entry name" value="Acyl_CoA_acyltransferase"/>
</dbReference>
<keyword evidence="13" id="KW-1185">Reference proteome</keyword>
<feature type="compositionally biased region" description="Low complexity" evidence="10">
    <location>
        <begin position="238"/>
        <end position="253"/>
    </location>
</feature>
<keyword evidence="8" id="KW-0131">Cell cycle</keyword>
<keyword evidence="4" id="KW-0479">Metal-binding</keyword>
<evidence type="ECO:0000256" key="4">
    <source>
        <dbReference type="ARBA" id="ARBA00022723"/>
    </source>
</evidence>
<name>A0ABD3LZV4_9STRA</name>
<dbReference type="PROSITE" id="PS51186">
    <property type="entry name" value="GNAT"/>
    <property type="match status" value="1"/>
</dbReference>
<dbReference type="Pfam" id="PF13878">
    <property type="entry name" value="zf-C2H2_3"/>
    <property type="match status" value="1"/>
</dbReference>
<accession>A0ABD3LZV4</accession>
<evidence type="ECO:0000256" key="1">
    <source>
        <dbReference type="ARBA" id="ARBA00004123"/>
    </source>
</evidence>
<keyword evidence="9" id="KW-0012">Acyltransferase</keyword>
<feature type="domain" description="N-acetyltransferase" evidence="11">
    <location>
        <begin position="356"/>
        <end position="524"/>
    </location>
</feature>
<dbReference type="CDD" id="cd04301">
    <property type="entry name" value="NAT_SF"/>
    <property type="match status" value="1"/>
</dbReference>
<keyword evidence="7" id="KW-0539">Nucleus</keyword>
<keyword evidence="6" id="KW-0862">Zinc</keyword>
<comment type="subcellular location">
    <subcellularLocation>
        <location evidence="1">Nucleus</location>
    </subcellularLocation>
</comment>
<dbReference type="InterPro" id="IPR028005">
    <property type="entry name" value="AcTrfase_ESCO_Znf_dom"/>
</dbReference>
<evidence type="ECO:0000256" key="9">
    <source>
        <dbReference type="ARBA" id="ARBA00023315"/>
    </source>
</evidence>
<dbReference type="Pfam" id="PF13880">
    <property type="entry name" value="Acetyltransf_13"/>
    <property type="match status" value="1"/>
</dbReference>
<evidence type="ECO:0000256" key="5">
    <source>
        <dbReference type="ARBA" id="ARBA00022771"/>
    </source>
</evidence>
<evidence type="ECO:0000256" key="2">
    <source>
        <dbReference type="ARBA" id="ARBA00005816"/>
    </source>
</evidence>
<comment type="caution">
    <text evidence="12">The sequence shown here is derived from an EMBL/GenBank/DDBJ whole genome shotgun (WGS) entry which is preliminary data.</text>
</comment>
<protein>
    <recommendedName>
        <fullName evidence="11">N-acetyltransferase domain-containing protein</fullName>
    </recommendedName>
</protein>
<sequence length="524" mass="57753">MPPLPLVIMKTTKRSKAFHGGSEQSILSFFSTAKRKNAKVKVQAPLSFGTPATPVEAQLVDIDAVAVNDNEVGTPASVVSDDTMISESSAESNRAHVNLPSTDLVNDRRTWATSVCNNASASDEPKTPPSPTVGNHTPDNEMKSVIKHVKTTDTPPSNDSDMTTPRSPPTPPDNDTWMDIVIDKAMIDVTNRKRSHPCNMESMSRAKDTHTVRDSSEIHNGQANASPQQRQEQLNMGTPATSDTPSTTASSDSRQSHNFLKYAPSTMASMKFSKNILPLKTTKPSKKQKQSNQLFLDFGQNSFGKQTICDICGMLRVHGLDEDDAQHAKICEDYKQGVACLGWKNERMVGTFGKDDRIVEVRSDDAQQHVAKVLEVKAIVDKELGFANRLNGDSSSSSHLDNMTCYMYISKKRVVGLLLVKRIQRGYEFLPSKQSDKSNNDNSSSISRSLKPSKALLGIHQIWVHKSHRHRGIASHLVTAARDHLIFGMVVPVELIAFSSPTEEGLKFAQNYVGSERPLIYDIR</sequence>
<evidence type="ECO:0000256" key="6">
    <source>
        <dbReference type="ARBA" id="ARBA00022833"/>
    </source>
</evidence>
<feature type="region of interest" description="Disordered" evidence="10">
    <location>
        <begin position="191"/>
        <end position="257"/>
    </location>
</feature>